<dbReference type="Pfam" id="PF01744">
    <property type="entry name" value="GLTT"/>
    <property type="match status" value="1"/>
</dbReference>
<dbReference type="OrthoDB" id="4761313at2"/>
<feature type="compositionally biased region" description="Basic residues" evidence="2">
    <location>
        <begin position="83"/>
        <end position="94"/>
    </location>
</feature>
<feature type="compositionally biased region" description="Basic residues" evidence="2">
    <location>
        <begin position="1"/>
        <end position="13"/>
    </location>
</feature>
<dbReference type="InterPro" id="IPR008164">
    <property type="entry name" value="XGLTT_rpt"/>
</dbReference>
<evidence type="ECO:0000313" key="4">
    <source>
        <dbReference type="EMBL" id="CQD15955.1"/>
    </source>
</evidence>
<name>A0A0E4CP01_MYCLN</name>
<dbReference type="Proteomes" id="UP000199251">
    <property type="component" value="Unassembled WGS sequence"/>
</dbReference>
<reference evidence="4 5" key="1">
    <citation type="submission" date="2015-03" db="EMBL/GenBank/DDBJ databases">
        <authorList>
            <person name="Urmite Genomes"/>
        </authorList>
    </citation>
    <scope>NUCLEOTIDE SEQUENCE [LARGE SCALE GENOMIC DNA]</scope>
    <source>
        <strain evidence="4 5">CSUR P1491</strain>
    </source>
</reference>
<feature type="compositionally biased region" description="Low complexity" evidence="2">
    <location>
        <begin position="397"/>
        <end position="413"/>
    </location>
</feature>
<gene>
    <name evidence="4" type="ORF">BN1232_03430</name>
</gene>
<dbReference type="EMBL" id="CTEE01000001">
    <property type="protein sequence ID" value="CQD15955.1"/>
    <property type="molecule type" value="Genomic_DNA"/>
</dbReference>
<feature type="region of interest" description="Disordered" evidence="2">
    <location>
        <begin position="214"/>
        <end position="247"/>
    </location>
</feature>
<feature type="compositionally biased region" description="Low complexity" evidence="2">
    <location>
        <begin position="420"/>
        <end position="431"/>
    </location>
</feature>
<keyword evidence="1" id="KW-0175">Coiled coil</keyword>
<sequence>MKAKAKREAPRRRGGSDRRGGRDVAARKTRRNAADSTARRTRPAQGSTTGREARAPKSGPQTSPNTRPVERTARPKSSGQAKARAKARKAKAPKVIRPRLTERIAIRLASIDLRPQTLLAKVPFVVLIIGALGAGLALTLWLSTDAAERSYQLSHAREKTRMLQQQKEALERDVREAEAAPALAEAARKQGMIPTRDTAHLVQDPSGSWVVVGTPKPADGVPPPPLNTKLPDEGPQPLPKPAAAPPEVPVRVQPDPGAALVPGRPVGPEALLRAPDGSTTVGGQHLPPAAPLVPGAPGVPGGPVGGQFPGMLPTPGLPAQGLPTQGLPTQVLPTQGLPAQPWPAQGLPMPGLPAPAGPAADPVPAEVPIPVGGLPLSVPPAPLPAEIPVPVQRAPQAAVPAAPGLPGPQAAPVIAPNSGAPPAAVLPGPAR</sequence>
<keyword evidence="3" id="KW-0812">Transmembrane</keyword>
<evidence type="ECO:0000256" key="1">
    <source>
        <dbReference type="SAM" id="Coils"/>
    </source>
</evidence>
<feature type="compositionally biased region" description="Basic and acidic residues" evidence="2">
    <location>
        <begin position="14"/>
        <end position="26"/>
    </location>
</feature>
<organism evidence="4 5">
    <name type="scientific">Mycobacterium lentiflavum</name>
    <dbReference type="NCBI Taxonomy" id="141349"/>
    <lineage>
        <taxon>Bacteria</taxon>
        <taxon>Bacillati</taxon>
        <taxon>Actinomycetota</taxon>
        <taxon>Actinomycetes</taxon>
        <taxon>Mycobacteriales</taxon>
        <taxon>Mycobacteriaceae</taxon>
        <taxon>Mycobacterium</taxon>
        <taxon>Mycobacterium simiae complex</taxon>
    </lineage>
</organism>
<proteinExistence type="predicted"/>
<evidence type="ECO:0000256" key="2">
    <source>
        <dbReference type="SAM" id="MobiDB-lite"/>
    </source>
</evidence>
<keyword evidence="3" id="KW-0472">Membrane</keyword>
<evidence type="ECO:0000256" key="3">
    <source>
        <dbReference type="SAM" id="Phobius"/>
    </source>
</evidence>
<dbReference type="RefSeq" id="WP_090603322.1">
    <property type="nucleotide sequence ID" value="NZ_CTEE01000001.1"/>
</dbReference>
<keyword evidence="3" id="KW-1133">Transmembrane helix</keyword>
<feature type="region of interest" description="Disordered" evidence="2">
    <location>
        <begin position="397"/>
        <end position="431"/>
    </location>
</feature>
<feature type="coiled-coil region" evidence="1">
    <location>
        <begin position="153"/>
        <end position="180"/>
    </location>
</feature>
<accession>A0A0E4CP01</accession>
<protein>
    <submittedName>
        <fullName evidence="4">Proline rich membrane protein</fullName>
    </submittedName>
</protein>
<dbReference type="AlphaFoldDB" id="A0A0E4CP01"/>
<evidence type="ECO:0000313" key="5">
    <source>
        <dbReference type="Proteomes" id="UP000199251"/>
    </source>
</evidence>
<feature type="transmembrane region" description="Helical" evidence="3">
    <location>
        <begin position="122"/>
        <end position="142"/>
    </location>
</feature>
<feature type="compositionally biased region" description="Pro residues" evidence="2">
    <location>
        <begin position="234"/>
        <end position="247"/>
    </location>
</feature>
<dbReference type="STRING" id="141349.BN1232_03430"/>
<feature type="region of interest" description="Disordered" evidence="2">
    <location>
        <begin position="1"/>
        <end position="94"/>
    </location>
</feature>